<protein>
    <submittedName>
        <fullName evidence="2">Uncharacterized protein</fullName>
    </submittedName>
</protein>
<gene>
    <name evidence="2" type="ORF">LY89DRAFT_648248</name>
</gene>
<proteinExistence type="predicted"/>
<dbReference type="RefSeq" id="XP_018070452.1">
    <property type="nucleotide sequence ID" value="XM_018212001.1"/>
</dbReference>
<dbReference type="PANTHER" id="PTHR33973">
    <property type="entry name" value="OS07G0153300 PROTEIN"/>
    <property type="match status" value="1"/>
</dbReference>
<keyword evidence="1" id="KW-1133">Transmembrane helix</keyword>
<sequence length="597" mass="67460">MEGFVSVLPPLLAISLVLSAGSSLDIILLAILEIYKHWQFIIEFVQANINPVIVIDISKYVVAVFTTLQIARFAIALSRSEFCSDEFPVKPMLFPCQTSHVRMFPKKHGFSYSYLLVGIPVGWKGNSRGMISAEEEDSRPWYIRWLSMKPSLGWWTVNSDDYLARGHVHDGLTGKLRGYLESQGVDHKKYAFAYLLTAAKFLGYASNPVSVWHLYSAKRELQALVLEVNNTSDERHTYFLEPSSAKLVSRGADIPDSIRYSGSLNKDFYVSTFNDRAGKYSVAAYDPLFPFMSGAGPVNTTITLSSANSRAMLIARVYSAGQALDPSSMSVWAKTKFLASWWWVGYLTFFPRTVYEAFRLLFRRGVPWVSRPEPRKNTLSRHADPTEIHIEKHFWEYLEDRVMSSENDITLQYISAGLLGPSSEGRTARSHTSGERTLEIRVLTPIFYSRIVQYADIYAGLLQEIQSKTITISDLTLLKLLSFEYSPILNPKISRAGICFALIKKMRSEVPPIPLLEKPDPGSEVFQIPSHSVHGLSALDHYVSATASPSEVYNYVRGVLKLLFAERIAHGWMEILNFEIFIVRLMAIWAVVKFVLP</sequence>
<dbReference type="KEGG" id="psco:LY89DRAFT_648248"/>
<feature type="transmembrane region" description="Helical" evidence="1">
    <location>
        <begin position="12"/>
        <end position="32"/>
    </location>
</feature>
<dbReference type="PANTHER" id="PTHR33973:SF4">
    <property type="entry name" value="OS07G0153300 PROTEIN"/>
    <property type="match status" value="1"/>
</dbReference>
<name>A0A194X8H8_MOLSC</name>
<accession>A0A194X8H8</accession>
<keyword evidence="1" id="KW-0472">Membrane</keyword>
<dbReference type="GeneID" id="28821727"/>
<dbReference type="Pfam" id="PF07103">
    <property type="entry name" value="DUF1365"/>
    <property type="match status" value="1"/>
</dbReference>
<reference evidence="2 3" key="1">
    <citation type="submission" date="2015-10" db="EMBL/GenBank/DDBJ databases">
        <title>Full genome of DAOMC 229536 Phialocephala scopiformis, a fungal endophyte of spruce producing the potent anti-insectan compound rugulosin.</title>
        <authorList>
            <consortium name="DOE Joint Genome Institute"/>
            <person name="Walker A.K."/>
            <person name="Frasz S.L."/>
            <person name="Seifert K.A."/>
            <person name="Miller J.D."/>
            <person name="Mondo S.J."/>
            <person name="Labutti K."/>
            <person name="Lipzen A."/>
            <person name="Dockter R."/>
            <person name="Kennedy M."/>
            <person name="Grigoriev I.V."/>
            <person name="Spatafora J.W."/>
        </authorList>
    </citation>
    <scope>NUCLEOTIDE SEQUENCE [LARGE SCALE GENOMIC DNA]</scope>
    <source>
        <strain evidence="2 3">CBS 120377</strain>
    </source>
</reference>
<dbReference type="Proteomes" id="UP000070700">
    <property type="component" value="Unassembled WGS sequence"/>
</dbReference>
<evidence type="ECO:0000313" key="2">
    <source>
        <dbReference type="EMBL" id="KUJ16097.1"/>
    </source>
</evidence>
<keyword evidence="1" id="KW-0812">Transmembrane</keyword>
<dbReference type="AlphaFoldDB" id="A0A194X8H8"/>
<dbReference type="InParanoid" id="A0A194X8H8"/>
<evidence type="ECO:0000256" key="1">
    <source>
        <dbReference type="SAM" id="Phobius"/>
    </source>
</evidence>
<keyword evidence="3" id="KW-1185">Reference proteome</keyword>
<dbReference type="InterPro" id="IPR010775">
    <property type="entry name" value="DUF1365"/>
</dbReference>
<dbReference type="OrthoDB" id="3340520at2759"/>
<evidence type="ECO:0000313" key="3">
    <source>
        <dbReference type="Proteomes" id="UP000070700"/>
    </source>
</evidence>
<organism evidence="2 3">
    <name type="scientific">Mollisia scopiformis</name>
    <name type="common">Conifer needle endophyte fungus</name>
    <name type="synonym">Phialocephala scopiformis</name>
    <dbReference type="NCBI Taxonomy" id="149040"/>
    <lineage>
        <taxon>Eukaryota</taxon>
        <taxon>Fungi</taxon>
        <taxon>Dikarya</taxon>
        <taxon>Ascomycota</taxon>
        <taxon>Pezizomycotina</taxon>
        <taxon>Leotiomycetes</taxon>
        <taxon>Helotiales</taxon>
        <taxon>Mollisiaceae</taxon>
        <taxon>Mollisia</taxon>
    </lineage>
</organism>
<dbReference type="EMBL" id="KQ947417">
    <property type="protein sequence ID" value="KUJ16097.1"/>
    <property type="molecule type" value="Genomic_DNA"/>
</dbReference>